<dbReference type="Proteomes" id="UP001412239">
    <property type="component" value="Unassembled WGS sequence"/>
</dbReference>
<feature type="compositionally biased region" description="Gly residues" evidence="6">
    <location>
        <begin position="390"/>
        <end position="405"/>
    </location>
</feature>
<feature type="region of interest" description="Disordered" evidence="6">
    <location>
        <begin position="95"/>
        <end position="228"/>
    </location>
</feature>
<feature type="compositionally biased region" description="Low complexity" evidence="6">
    <location>
        <begin position="211"/>
        <end position="222"/>
    </location>
</feature>
<dbReference type="Gene3D" id="3.30.70.330">
    <property type="match status" value="1"/>
</dbReference>
<feature type="compositionally biased region" description="Low complexity" evidence="6">
    <location>
        <begin position="582"/>
        <end position="604"/>
    </location>
</feature>
<feature type="region of interest" description="Disordered" evidence="6">
    <location>
        <begin position="770"/>
        <end position="831"/>
    </location>
</feature>
<feature type="compositionally biased region" description="Basic and acidic residues" evidence="6">
    <location>
        <begin position="529"/>
        <end position="576"/>
    </location>
</feature>
<comment type="function">
    <text evidence="3">May be involved in the turnover of nuclear polyadenylated (pA+) RNA.</text>
</comment>
<evidence type="ECO:0000313" key="9">
    <source>
        <dbReference type="EMBL" id="CUS13526.1"/>
    </source>
</evidence>
<dbReference type="GO" id="GO:0006397">
    <property type="term" value="P:mRNA processing"/>
    <property type="evidence" value="ECO:0007669"/>
    <property type="project" value="UniProtKB-KW"/>
</dbReference>
<feature type="compositionally biased region" description="Basic and acidic residues" evidence="6">
    <location>
        <begin position="127"/>
        <end position="149"/>
    </location>
</feature>
<evidence type="ECO:0000256" key="6">
    <source>
        <dbReference type="SAM" id="MobiDB-lite"/>
    </source>
</evidence>
<dbReference type="PANTHER" id="PTHR14398">
    <property type="entry name" value="RNA RECOGNITION RRM/RNP DOMAIN"/>
    <property type="match status" value="1"/>
</dbReference>
<dbReference type="InterPro" id="IPR035979">
    <property type="entry name" value="RBD_domain_sf"/>
</dbReference>
<feature type="compositionally biased region" description="Low complexity" evidence="6">
    <location>
        <begin position="95"/>
        <end position="110"/>
    </location>
</feature>
<feature type="compositionally biased region" description="Gly residues" evidence="6">
    <location>
        <begin position="169"/>
        <end position="210"/>
    </location>
</feature>
<feature type="compositionally biased region" description="Acidic residues" evidence="6">
    <location>
        <begin position="816"/>
        <end position="825"/>
    </location>
</feature>
<dbReference type="InterPro" id="IPR000504">
    <property type="entry name" value="RRM_dom"/>
</dbReference>
<feature type="region of interest" description="Disordered" evidence="6">
    <location>
        <begin position="529"/>
        <end position="604"/>
    </location>
</feature>
<evidence type="ECO:0008006" key="11">
    <source>
        <dbReference type="Google" id="ProtNLM"/>
    </source>
</evidence>
<dbReference type="PROSITE" id="PS50102">
    <property type="entry name" value="RRM"/>
    <property type="match status" value="1"/>
</dbReference>
<dbReference type="InterPro" id="IPR002483">
    <property type="entry name" value="PWI_dom"/>
</dbReference>
<feature type="compositionally biased region" description="Polar residues" evidence="6">
    <location>
        <begin position="356"/>
        <end position="367"/>
    </location>
</feature>
<proteinExistence type="predicted"/>
<dbReference type="SMART" id="SM00356">
    <property type="entry name" value="ZnF_C3H1"/>
    <property type="match status" value="1"/>
</dbReference>
<evidence type="ECO:0000256" key="1">
    <source>
        <dbReference type="ARBA" id="ARBA00022664"/>
    </source>
</evidence>
<dbReference type="Pfam" id="PF00076">
    <property type="entry name" value="RRM_1"/>
    <property type="match status" value="1"/>
</dbReference>
<dbReference type="CDD" id="cd12257">
    <property type="entry name" value="RRM1_RBM26_like"/>
    <property type="match status" value="1"/>
</dbReference>
<dbReference type="PANTHER" id="PTHR14398:SF0">
    <property type="entry name" value="ZINC FINGER PROTEIN SWM"/>
    <property type="match status" value="1"/>
</dbReference>
<evidence type="ECO:0000259" key="8">
    <source>
        <dbReference type="PROSITE" id="PS50103"/>
    </source>
</evidence>
<gene>
    <name evidence="9" type="ORF">GSTUAT00002464001</name>
</gene>
<organism evidence="9 10">
    <name type="scientific">Tuber aestivum</name>
    <name type="common">summer truffle</name>
    <dbReference type="NCBI Taxonomy" id="59557"/>
    <lineage>
        <taxon>Eukaryota</taxon>
        <taxon>Fungi</taxon>
        <taxon>Dikarya</taxon>
        <taxon>Ascomycota</taxon>
        <taxon>Pezizomycotina</taxon>
        <taxon>Pezizomycetes</taxon>
        <taxon>Pezizales</taxon>
        <taxon>Tuberaceae</taxon>
        <taxon>Tuber</taxon>
    </lineage>
</organism>
<dbReference type="InterPro" id="IPR000571">
    <property type="entry name" value="Znf_CCCH"/>
</dbReference>
<dbReference type="InterPro" id="IPR045137">
    <property type="entry name" value="RBM26/27"/>
</dbReference>
<dbReference type="Gene3D" id="1.20.1390.10">
    <property type="entry name" value="PWI domain"/>
    <property type="match status" value="1"/>
</dbReference>
<evidence type="ECO:0000256" key="5">
    <source>
        <dbReference type="PROSITE-ProRule" id="PRU00723"/>
    </source>
</evidence>
<sequence>MLFEEGDAALLKKWIIKRLEDISDADSDVLADYVLALLRHDQTQEEVQKLCIEQLDDFLHDHTAQFVKDVFATLGNQGFMGVNSTLTGAPLPQQLQQQVQPQNSQPSLSPGASHSSLVAAGPMMENRGAEIRGIKRERSHFERDREGSSGRDTYSPSMGGARGYKAPRRGGGAPSGPGRWNGGNGNGGGSHAGGGGPGRGGIGGGSGYGHPQGSVEVPFVPSGGPPVPPALPQFGMPPIPPSGFPWAIPGPGDPMGAYLAAQAAAVAWGGFPPIGAPAVGKGEEKKAIEKVGERCKDYDEKGFCMKGDMCPYEHGMDRYVVPTEASAADGWDLSFPLIAAAFFLANPLAEYDPNNSQLFSADSSAQDNHSNNDNNRGHGDNRGRGRGRGNRGGGGGGGGGGGNRGGRSEFSGTGPSYDRSNTTLVVEHIPDDKLAESAIRAFFSEFGNVLKVDVTPDKQLATVKFERWDMARKAYDSPAPIFDNRFVKVFWYKPNAEQNGSTAATAAKRIEPTPVADEMEIDMEEFKKKQEEAQKAHEAKMLKKKANEEAAKELERRKEELQRMQLEEKRKLEEKLAKKRAGSAAASASPPASGTSPAAGGISKSDAQAATTAALEAQLRALQAEAESLGIEGSDTVPESGSYRGRGRGRFPFRGRGGYVPRGRGVYAPTYGSYRGRGAFPTARGGTLKLDNRTRKVTVSAADLRGGKDEEFRHYLMNTGLEVEGIEPHPDKDDTQIVTFKDRRTAEKFIYTGNDIPNVGEVVLAWFNGPSSNPPPNKSEDPSRMDTEENGTSSTAVAAASSSALHHHHINSNDHGDDDVYEDDEGRWLPE</sequence>
<dbReference type="PROSITE" id="PS50103">
    <property type="entry name" value="ZF_C3H1"/>
    <property type="match status" value="1"/>
</dbReference>
<protein>
    <recommendedName>
        <fullName evidence="11">C3H1-type domain-containing protein</fullName>
    </recommendedName>
</protein>
<keyword evidence="2 4" id="KW-0694">RNA-binding</keyword>
<keyword evidence="5" id="KW-0863">Zinc-finger</keyword>
<dbReference type="Pfam" id="PF01480">
    <property type="entry name" value="PWI"/>
    <property type="match status" value="1"/>
</dbReference>
<keyword evidence="10" id="KW-1185">Reference proteome</keyword>
<dbReference type="EMBL" id="LN890972">
    <property type="protein sequence ID" value="CUS13526.1"/>
    <property type="molecule type" value="Genomic_DNA"/>
</dbReference>
<evidence type="ECO:0000256" key="4">
    <source>
        <dbReference type="PROSITE-ProRule" id="PRU00176"/>
    </source>
</evidence>
<evidence type="ECO:0000259" key="7">
    <source>
        <dbReference type="PROSITE" id="PS50102"/>
    </source>
</evidence>
<feature type="compositionally biased region" description="Polar residues" evidence="6">
    <location>
        <begin position="410"/>
        <end position="420"/>
    </location>
</feature>
<feature type="compositionally biased region" description="Basic and acidic residues" evidence="6">
    <location>
        <begin position="778"/>
        <end position="787"/>
    </location>
</feature>
<evidence type="ECO:0000256" key="3">
    <source>
        <dbReference type="ARBA" id="ARBA00043866"/>
    </source>
</evidence>
<dbReference type="InterPro" id="IPR012677">
    <property type="entry name" value="Nucleotide-bd_a/b_plait_sf"/>
</dbReference>
<name>A0A292Q142_9PEZI</name>
<feature type="compositionally biased region" description="Low complexity" evidence="6">
    <location>
        <begin position="792"/>
        <end position="804"/>
    </location>
</feature>
<dbReference type="GO" id="GO:0003723">
    <property type="term" value="F:RNA binding"/>
    <property type="evidence" value="ECO:0007669"/>
    <property type="project" value="UniProtKB-UniRule"/>
</dbReference>
<feature type="region of interest" description="Disordered" evidence="6">
    <location>
        <begin position="630"/>
        <end position="650"/>
    </location>
</feature>
<feature type="region of interest" description="Disordered" evidence="6">
    <location>
        <begin position="356"/>
        <end position="420"/>
    </location>
</feature>
<evidence type="ECO:0000256" key="2">
    <source>
        <dbReference type="ARBA" id="ARBA00022884"/>
    </source>
</evidence>
<keyword evidence="5" id="KW-0862">Zinc</keyword>
<dbReference type="SUPFAM" id="SSF54928">
    <property type="entry name" value="RNA-binding domain, RBD"/>
    <property type="match status" value="1"/>
</dbReference>
<feature type="domain" description="C3H1-type" evidence="8">
    <location>
        <begin position="289"/>
        <end position="317"/>
    </location>
</feature>
<dbReference type="FunFam" id="1.20.1390.10:FF:000007">
    <property type="entry name" value="CCCH zinc finger and RRM domain protein"/>
    <property type="match status" value="1"/>
</dbReference>
<feature type="zinc finger region" description="C3H1-type" evidence="5">
    <location>
        <begin position="289"/>
        <end position="317"/>
    </location>
</feature>
<feature type="domain" description="RRM" evidence="7">
    <location>
        <begin position="422"/>
        <end position="494"/>
    </location>
</feature>
<dbReference type="GO" id="GO:0008270">
    <property type="term" value="F:zinc ion binding"/>
    <property type="evidence" value="ECO:0007669"/>
    <property type="project" value="UniProtKB-KW"/>
</dbReference>
<keyword evidence="5" id="KW-0479">Metal-binding</keyword>
<dbReference type="GO" id="GO:0005634">
    <property type="term" value="C:nucleus"/>
    <property type="evidence" value="ECO:0007669"/>
    <property type="project" value="TreeGrafter"/>
</dbReference>
<dbReference type="AlphaFoldDB" id="A0A292Q142"/>
<accession>A0A292Q142</accession>
<keyword evidence="1" id="KW-0507">mRNA processing</keyword>
<evidence type="ECO:0000313" key="10">
    <source>
        <dbReference type="Proteomes" id="UP001412239"/>
    </source>
</evidence>
<reference evidence="9" key="1">
    <citation type="submission" date="2015-10" db="EMBL/GenBank/DDBJ databases">
        <authorList>
            <person name="Regsiter A."/>
            <person name="william w."/>
        </authorList>
    </citation>
    <scope>NUCLEOTIDE SEQUENCE</scope>
    <source>
        <strain evidence="9">Montdore</strain>
    </source>
</reference>
<dbReference type="SMART" id="SM00360">
    <property type="entry name" value="RRM"/>
    <property type="match status" value="1"/>
</dbReference>
<dbReference type="InterPro" id="IPR036483">
    <property type="entry name" value="PWI_dom_sf"/>
</dbReference>
<dbReference type="SUPFAM" id="SSF101233">
    <property type="entry name" value="PWI domain"/>
    <property type="match status" value="1"/>
</dbReference>